<gene>
    <name evidence="2" type="ORF">PFLU3_30520</name>
</gene>
<proteinExistence type="predicted"/>
<evidence type="ECO:0000313" key="3">
    <source>
        <dbReference type="Proteomes" id="UP000032210"/>
    </source>
</evidence>
<dbReference type="Proteomes" id="UP000032210">
    <property type="component" value="Unassembled WGS sequence"/>
</dbReference>
<dbReference type="RefSeq" id="WP_043049454.1">
    <property type="nucleotide sequence ID" value="NZ_JXCQ01000025.1"/>
</dbReference>
<evidence type="ECO:0000259" key="1">
    <source>
        <dbReference type="Pfam" id="PF14220"/>
    </source>
</evidence>
<protein>
    <recommendedName>
        <fullName evidence="1">DUF4329 domain-containing protein</fullName>
    </recommendedName>
</protein>
<organism evidence="2 3">
    <name type="scientific">Pseudomonas fluorescens</name>
    <dbReference type="NCBI Taxonomy" id="294"/>
    <lineage>
        <taxon>Bacteria</taxon>
        <taxon>Pseudomonadati</taxon>
        <taxon>Pseudomonadota</taxon>
        <taxon>Gammaproteobacteria</taxon>
        <taxon>Pseudomonadales</taxon>
        <taxon>Pseudomonadaceae</taxon>
        <taxon>Pseudomonas</taxon>
    </lineage>
</organism>
<name>A0A0D0TKM9_PSEFL</name>
<sequence length="1944" mass="214434">MEKIPSTAAHPSNQAVHLPLLSPPFISADDAAYWAHEQIGDQRDREYGGVILKRENRYAATTPQPGKTSSFTLNEVFVTADDGTLILPSGYTCAAIYHSHPLDYAAYEGTHFTADERTLLLGFFSPPDMQVMIGFRHIAGTHYLSGPEGSLLKYVASGSPKELAFLKRLDDGDPGDMDLHEDVIPQLAEAGEFSVLVANAVWGGVRGRVDKDWRMGERLAGGQALQPLFTSVFPGRDLEKLLPMNITASARPVFGYVLKAIGKDEYIAPVSAWEQQRLVPPEGLFMKRAEGRARLPSNFRIDRVYCRVQPKEVWQHKYFFTPSLLAAALAQWRADPALYDPHRRLTLMLRSADGALLSYTFSGSEAEAQFLSDDGSVVEKQMKEATLTPAQFVEKMARLGELNVVQVGTAWQRAGRFAVDPPALEKPSPRLSPAFISADDAACWAHAAIGERRDVEYGGVILKRAGRYYATHPVPDQRNSFDHGLVLAKDSQGHFIAPGDYVAEAFYHSHPADAAQIQGMFPSFTADQVLLFNNYYSVADQLFSFRQRVFAKTHYFSGPDNVLLKYVSSGSATEKKLEQQLRDGTLEPSGDFEHLIWKLAEAGELWVVIAHPVWGGVRGRITNGWRIRTPAIVVQQLPFFTAVFPTPETAVLRALLLAGASDQGAKVGFVLKHSREDAYVATLATPKRQPLFSLNEVFPKRPNGKLRLPSRYRLEAIYFTSFYQTHEVAAREKWLASTFFTPAQIVAATRQARGTLEIQNPGRGLSLYMQASDGALLAFKVPEATSTSELVRQGSEGELNDNGAQAALLSGTLSPRDYVRRVIAATELAVVQAGGLWRKVGSVDNRSDLLTSFYKATLSRSFLSARDAAVYAHEQIGNWRDRYYGGYVLKGEDGRFVITEPIASAANPFAFTLFFPLGHAGPLIPPEPYVLHGRYGSHLALSMADPVAVAQRGWTRDEAQINQQVFSTAEIYSIIPAGRPAYLSGAQDCLLEFTPNNSSQESLLLANLGPQAGDNSLGKRLDSGRIRPADWVWRLAEAADLRVIEGNALWGPRSVVYNDWTPNYTYAPRSGPPDYVTYGAVFPSADEAANNLHGRVHGRNYADSACFAFILKHKEQEQYIASQIVGVTAQDTLFNLNRLFERKDGGGYRLPDGFEVHGLFRSQQWSPAGLNTSNAWLTLFFVTPDVLYTAIFAADRAGVKKPTLYFSTLDGALLRYVPAPLDVSSGGPADTLLTQAQEQLNSGQKPPLDFLREWVLKGMLTVVRTSQYWDKQGVVAATWGGYETLMPRRLSPSFASADDAARHAAARHAAARLNNGYRRAYGGVVLRLVNGLFVATEPLALPPQGFALNWIYPEQTVAAGLYPGGSTIVARYRSLVDQEVPMLLSATEKAIYQTMIPSAVLGSFLHRERYLNREYVFGARGSILSYQLSSAAEESLLMQRLAPLNPVRADYGDNLIEQQIRSGALSPADFVTQVARAGELRVVEGDRVWGPPRTVKVSFLANQPQTDARAIRAVFLDPPCGPLFTQAYDAVRHAQRLYKPQAEVAFGYVLKSVNKPLYMTTLALVREDLADLTQVFVGGQLPQGYVLDGLYLCASTIAIASADDEMAHSFFAPPAIVKALSFLTYARNGESLPLYLVCADGALLKYVLPRSTPLHRVTGEAHLDRTRLLEGTLKVRDYVRRLASAGELHVRVNSEIWGRKERVTANWVPKKTPHALVDDPFFHSFCGPLFFYPDDAAHYAQGLVAPFQSRQYLGAVLEPEPGQGYVAIEPVEDQGLINGMSTLARFFWIGHAGFDVPAGHVLGTHKIVAVHRFYKAIASTSSHEQIDKDLLENFVSKDDLRDSLVVIKNNAPRAESCYLSCRGGALLKYVPALSLTESRLLSSGPAPAPHVLVNQLRVLGKLSVLMTDAFWTRIGPLDREWSSNGVRAEPPTDEFWYARTKDEL</sequence>
<dbReference type="PATRIC" id="fig|294.125.peg.3129"/>
<feature type="domain" description="DUF4329" evidence="1">
    <location>
        <begin position="29"/>
        <end position="157"/>
    </location>
</feature>
<dbReference type="EMBL" id="JXCQ01000025">
    <property type="protein sequence ID" value="KIR21450.1"/>
    <property type="molecule type" value="Genomic_DNA"/>
</dbReference>
<accession>A0A0D0TKM9</accession>
<dbReference type="Pfam" id="PF14220">
    <property type="entry name" value="DUF4329"/>
    <property type="match status" value="1"/>
</dbReference>
<comment type="caution">
    <text evidence="2">The sequence shown here is derived from an EMBL/GenBank/DDBJ whole genome shotgun (WGS) entry which is preliminary data.</text>
</comment>
<evidence type="ECO:0000313" key="2">
    <source>
        <dbReference type="EMBL" id="KIR21450.1"/>
    </source>
</evidence>
<dbReference type="InterPro" id="IPR025479">
    <property type="entry name" value="DUF4329"/>
</dbReference>
<reference evidence="2 3" key="1">
    <citation type="submission" date="2015-01" db="EMBL/GenBank/DDBJ databases">
        <title>Genome sequence of the beneficial rhizobacterium Pseudomonas fluorescens 2-79.</title>
        <authorList>
            <person name="Thuermer A."/>
            <person name="Daniel R."/>
        </authorList>
    </citation>
    <scope>NUCLEOTIDE SEQUENCE [LARGE SCALE GENOMIC DNA]</scope>
    <source>
        <strain evidence="2 3">2-79</strain>
    </source>
</reference>